<keyword evidence="3 5" id="KW-1133">Transmembrane helix</keyword>
<evidence type="ECO:0000256" key="5">
    <source>
        <dbReference type="SAM" id="Phobius"/>
    </source>
</evidence>
<protein>
    <recommendedName>
        <fullName evidence="8">COPI associated protein</fullName>
    </recommendedName>
</protein>
<dbReference type="EMBL" id="CAJZBQ010000035">
    <property type="protein sequence ID" value="CAG9324095.1"/>
    <property type="molecule type" value="Genomic_DNA"/>
</dbReference>
<feature type="transmembrane region" description="Helical" evidence="5">
    <location>
        <begin position="33"/>
        <end position="53"/>
    </location>
</feature>
<sequence>MGLLNNKEVLLKVFIVFSGLLVFLTGVTNIFEVGSYTPTLVCFYLIICSIIVVAGEISPYILENYILQIFPFLSQTLGKGVFYIMISTFCFGSEMSGIGIAAGITFLISGIATITFGGLKTQQMQQPEGYSMEPTFMGQTQGYQPPNKVGI</sequence>
<proteinExistence type="predicted"/>
<evidence type="ECO:0000256" key="4">
    <source>
        <dbReference type="ARBA" id="ARBA00023136"/>
    </source>
</evidence>
<reference evidence="6" key="1">
    <citation type="submission" date="2021-09" db="EMBL/GenBank/DDBJ databases">
        <authorList>
            <consortium name="AG Swart"/>
            <person name="Singh M."/>
            <person name="Singh A."/>
            <person name="Seah K."/>
            <person name="Emmerich C."/>
        </authorList>
    </citation>
    <scope>NUCLEOTIDE SEQUENCE</scope>
    <source>
        <strain evidence="6">ATCC30299</strain>
    </source>
</reference>
<feature type="transmembrane region" description="Helical" evidence="5">
    <location>
        <begin position="9"/>
        <end position="27"/>
    </location>
</feature>
<comment type="subcellular location">
    <subcellularLocation>
        <location evidence="1">Membrane</location>
        <topology evidence="1">Multi-pass membrane protein</topology>
    </subcellularLocation>
</comment>
<keyword evidence="4 5" id="KW-0472">Membrane</keyword>
<evidence type="ECO:0000313" key="6">
    <source>
        <dbReference type="EMBL" id="CAG9324095.1"/>
    </source>
</evidence>
<evidence type="ECO:0000313" key="7">
    <source>
        <dbReference type="Proteomes" id="UP001162131"/>
    </source>
</evidence>
<keyword evidence="7" id="KW-1185">Reference proteome</keyword>
<evidence type="ECO:0000256" key="2">
    <source>
        <dbReference type="ARBA" id="ARBA00022692"/>
    </source>
</evidence>
<accession>A0AAU9JKS3</accession>
<dbReference type="Proteomes" id="UP001162131">
    <property type="component" value="Unassembled WGS sequence"/>
</dbReference>
<evidence type="ECO:0008006" key="8">
    <source>
        <dbReference type="Google" id="ProtNLM"/>
    </source>
</evidence>
<feature type="transmembrane region" description="Helical" evidence="5">
    <location>
        <begin position="98"/>
        <end position="119"/>
    </location>
</feature>
<gene>
    <name evidence="6" type="ORF">BSTOLATCC_MIC35116</name>
</gene>
<organism evidence="6 7">
    <name type="scientific">Blepharisma stoltei</name>
    <dbReference type="NCBI Taxonomy" id="1481888"/>
    <lineage>
        <taxon>Eukaryota</taxon>
        <taxon>Sar</taxon>
        <taxon>Alveolata</taxon>
        <taxon>Ciliophora</taxon>
        <taxon>Postciliodesmatophora</taxon>
        <taxon>Heterotrichea</taxon>
        <taxon>Heterotrichida</taxon>
        <taxon>Blepharismidae</taxon>
        <taxon>Blepharisma</taxon>
    </lineage>
</organism>
<dbReference type="Pfam" id="PF08507">
    <property type="entry name" value="COPI_assoc"/>
    <property type="match status" value="1"/>
</dbReference>
<dbReference type="GO" id="GO:0016020">
    <property type="term" value="C:membrane"/>
    <property type="evidence" value="ECO:0007669"/>
    <property type="project" value="UniProtKB-SubCell"/>
</dbReference>
<evidence type="ECO:0000256" key="1">
    <source>
        <dbReference type="ARBA" id="ARBA00004141"/>
    </source>
</evidence>
<dbReference type="InterPro" id="IPR013714">
    <property type="entry name" value="Golgi_TVP15"/>
</dbReference>
<comment type="caution">
    <text evidence="6">The sequence shown here is derived from an EMBL/GenBank/DDBJ whole genome shotgun (WGS) entry which is preliminary data.</text>
</comment>
<feature type="transmembrane region" description="Helical" evidence="5">
    <location>
        <begin position="65"/>
        <end position="86"/>
    </location>
</feature>
<keyword evidence="2 5" id="KW-0812">Transmembrane</keyword>
<dbReference type="AlphaFoldDB" id="A0AAU9JKS3"/>
<name>A0AAU9JKS3_9CILI</name>
<evidence type="ECO:0000256" key="3">
    <source>
        <dbReference type="ARBA" id="ARBA00022989"/>
    </source>
</evidence>